<dbReference type="PROSITE" id="PS50126">
    <property type="entry name" value="S1"/>
    <property type="match status" value="1"/>
</dbReference>
<dbReference type="GO" id="GO:0003743">
    <property type="term" value="F:translation initiation factor activity"/>
    <property type="evidence" value="ECO:0007669"/>
    <property type="project" value="UniProtKB-KW"/>
</dbReference>
<accession>A0A261XW20</accession>
<comment type="caution">
    <text evidence="11">The sequence shown here is derived from an EMBL/GenBank/DDBJ whole genome shotgun (WGS) entry which is preliminary data.</text>
</comment>
<dbReference type="SUPFAM" id="SSF50249">
    <property type="entry name" value="Nucleic acid-binding proteins"/>
    <property type="match status" value="1"/>
</dbReference>
<dbReference type="SUPFAM" id="SSF64356">
    <property type="entry name" value="SNARE-like"/>
    <property type="match status" value="1"/>
</dbReference>
<gene>
    <name evidence="11" type="ORF">BZG36_04339</name>
</gene>
<dbReference type="GO" id="GO:0043022">
    <property type="term" value="F:ribosome binding"/>
    <property type="evidence" value="ECO:0007669"/>
    <property type="project" value="TreeGrafter"/>
</dbReference>
<protein>
    <recommendedName>
        <fullName evidence="9">Trafficking protein particle complex subunit 2-like protein</fullName>
    </recommendedName>
</protein>
<proteinExistence type="inferred from homology"/>
<evidence type="ECO:0000256" key="7">
    <source>
        <dbReference type="ARBA" id="ARBA00022884"/>
    </source>
</evidence>
<dbReference type="InterPro" id="IPR012340">
    <property type="entry name" value="NA-bd_OB-fold"/>
</dbReference>
<dbReference type="GO" id="GO:0006888">
    <property type="term" value="P:endoplasmic reticulum to Golgi vesicle-mediated transport"/>
    <property type="evidence" value="ECO:0007669"/>
    <property type="project" value="InterPro"/>
</dbReference>
<evidence type="ECO:0000313" key="11">
    <source>
        <dbReference type="EMBL" id="OZJ02566.1"/>
    </source>
</evidence>
<dbReference type="InterPro" id="IPR011012">
    <property type="entry name" value="Longin-like_dom_sf"/>
</dbReference>
<dbReference type="EMBL" id="MVBO01000143">
    <property type="protein sequence ID" value="OZJ02566.1"/>
    <property type="molecule type" value="Genomic_DNA"/>
</dbReference>
<dbReference type="Pfam" id="PF07541">
    <property type="entry name" value="EIF_2_alpha"/>
    <property type="match status" value="1"/>
</dbReference>
<evidence type="ECO:0000313" key="12">
    <source>
        <dbReference type="Proteomes" id="UP000242875"/>
    </source>
</evidence>
<dbReference type="SUPFAM" id="SSF110993">
    <property type="entry name" value="eIF-2-alpha, C-terminal domain"/>
    <property type="match status" value="1"/>
</dbReference>
<reference evidence="11 12" key="1">
    <citation type="journal article" date="2017" name="Mycologia">
        <title>Bifiguratus adelaidae, gen. et sp. nov., a new member of Mucoromycotina in endophytic and soil-dwelling habitats.</title>
        <authorList>
            <person name="Torres-Cruz T.J."/>
            <person name="Billingsley Tobias T.L."/>
            <person name="Almatruk M."/>
            <person name="Hesse C."/>
            <person name="Kuske C.R."/>
            <person name="Desiro A."/>
            <person name="Benucci G.M."/>
            <person name="Bonito G."/>
            <person name="Stajich J.E."/>
            <person name="Dunlap C."/>
            <person name="Arnold A.E."/>
            <person name="Porras-Alfaro A."/>
        </authorList>
    </citation>
    <scope>NUCLEOTIDE SEQUENCE [LARGE SCALE GENOMIC DNA]</scope>
    <source>
        <strain evidence="11 12">AZ0501</strain>
    </source>
</reference>
<dbReference type="OrthoDB" id="1685042at2759"/>
<dbReference type="PANTHER" id="PTHR10602">
    <property type="entry name" value="EUKARYOTIC TRANSLATION INITIATION FACTOR 2 SUBUNIT 1"/>
    <property type="match status" value="1"/>
</dbReference>
<dbReference type="GO" id="GO:0005850">
    <property type="term" value="C:eukaryotic translation initiation factor 2 complex"/>
    <property type="evidence" value="ECO:0007669"/>
    <property type="project" value="TreeGrafter"/>
</dbReference>
<sequence>MSDPSRFQCRMYENEFPKPDDLVVVNVRQIEDMGAYVKLLEYNDREGMILLSELSRRRIRSVQKLIRVGRNEVVVVLRVDEEKGYIDLSKRRVSPEEVTKCEDRYNKSKAVHSILRHVAEKHDIPLIELYQKFGWPLYRKYGHAYDAFKMAIADPEPVLEGLDMPANIRDELLSNIVRRMKPQPVKIRAHIDLRCTGSDGVEAIKKALQAGEACGTADVPLKITYLAAPLYVITADALEKNIGFEVMENALETIKETVEGYKHSRFAISKEAKLVNETDDRDFAALMAQAEKENEMVSGDEDEDIAAGSDDDEVVRPHNLPMNIHINCIAVIGKQNNPLYIRNCNPAHPDLKFHYLAHTAIDVIEERVAAGPKAADLYLGLLYSMEDLAVYGYMTNTRVKFVVVITVPDGLVRDSDMKMIFRQIHAAYTAQVCNPFYTTDSSKPITAKKFTQAIDAIDAIAVQQHV</sequence>
<dbReference type="CDD" id="cd14854">
    <property type="entry name" value="TRAPPC2L"/>
    <property type="match status" value="1"/>
</dbReference>
<dbReference type="Gene3D" id="1.10.150.190">
    <property type="entry name" value="Translation initiation factor 2, subunit 1, domain 2"/>
    <property type="match status" value="1"/>
</dbReference>
<feature type="domain" description="S1 motif" evidence="10">
    <location>
        <begin position="20"/>
        <end position="91"/>
    </location>
</feature>
<evidence type="ECO:0000256" key="3">
    <source>
        <dbReference type="ARBA" id="ARBA00007223"/>
    </source>
</evidence>
<evidence type="ECO:0000256" key="4">
    <source>
        <dbReference type="ARBA" id="ARBA00022490"/>
    </source>
</evidence>
<dbReference type="PANTHER" id="PTHR10602:SF0">
    <property type="entry name" value="EUKARYOTIC TRANSLATION INITIATION FACTOR 2 SUBUNIT 1"/>
    <property type="match status" value="1"/>
</dbReference>
<dbReference type="Gene3D" id="3.30.450.70">
    <property type="match status" value="1"/>
</dbReference>
<comment type="similarity">
    <text evidence="2">Belongs to the TRAPP small subunits family. Sedlin subfamily.</text>
</comment>
<evidence type="ECO:0000259" key="10">
    <source>
        <dbReference type="PROSITE" id="PS50126"/>
    </source>
</evidence>
<dbReference type="GO" id="GO:0033290">
    <property type="term" value="C:eukaryotic 48S preinitiation complex"/>
    <property type="evidence" value="ECO:0007669"/>
    <property type="project" value="TreeGrafter"/>
</dbReference>
<keyword evidence="6" id="KW-0597">Phosphoprotein</keyword>
<dbReference type="Gene3D" id="2.40.50.140">
    <property type="entry name" value="Nucleic acid-binding proteins"/>
    <property type="match status" value="1"/>
</dbReference>
<comment type="subcellular location">
    <subcellularLocation>
        <location evidence="1">Cytoplasm</location>
        <location evidence="1">Cytosol</location>
    </subcellularLocation>
</comment>
<dbReference type="FunFam" id="1.10.150.190:FF:000002">
    <property type="entry name" value="Translation initiation factor 2, alpha subunit"/>
    <property type="match status" value="1"/>
</dbReference>
<name>A0A261XW20_9FUNG</name>
<evidence type="ECO:0000256" key="2">
    <source>
        <dbReference type="ARBA" id="ARBA00006626"/>
    </source>
</evidence>
<evidence type="ECO:0000256" key="5">
    <source>
        <dbReference type="ARBA" id="ARBA00022540"/>
    </source>
</evidence>
<dbReference type="GO" id="GO:0005829">
    <property type="term" value="C:cytosol"/>
    <property type="evidence" value="ECO:0007669"/>
    <property type="project" value="UniProtKB-SubCell"/>
</dbReference>
<dbReference type="Pfam" id="PF00575">
    <property type="entry name" value="S1"/>
    <property type="match status" value="1"/>
</dbReference>
<dbReference type="Gene3D" id="3.30.70.1130">
    <property type="entry name" value="EIF_2_alpha"/>
    <property type="match status" value="1"/>
</dbReference>
<dbReference type="CDD" id="cd04452">
    <property type="entry name" value="S1_IF2_alpha"/>
    <property type="match status" value="1"/>
</dbReference>
<evidence type="ECO:0000256" key="1">
    <source>
        <dbReference type="ARBA" id="ARBA00004514"/>
    </source>
</evidence>
<dbReference type="InterPro" id="IPR006722">
    <property type="entry name" value="Sedlin"/>
</dbReference>
<dbReference type="GO" id="GO:0003723">
    <property type="term" value="F:RNA binding"/>
    <property type="evidence" value="ECO:0007669"/>
    <property type="project" value="UniProtKB-KW"/>
</dbReference>
<keyword evidence="12" id="KW-1185">Reference proteome</keyword>
<dbReference type="InterPro" id="IPR003029">
    <property type="entry name" value="S1_domain"/>
</dbReference>
<dbReference type="SMART" id="SM00316">
    <property type="entry name" value="S1"/>
    <property type="match status" value="1"/>
</dbReference>
<dbReference type="InterPro" id="IPR044126">
    <property type="entry name" value="S1_IF2_alpha"/>
</dbReference>
<dbReference type="Proteomes" id="UP000242875">
    <property type="component" value="Unassembled WGS sequence"/>
</dbReference>
<keyword evidence="8" id="KW-0648">Protein biosynthesis</keyword>
<evidence type="ECO:0000256" key="6">
    <source>
        <dbReference type="ARBA" id="ARBA00022553"/>
    </source>
</evidence>
<dbReference type="InterPro" id="IPR011488">
    <property type="entry name" value="TIF_2_asu"/>
</dbReference>
<evidence type="ECO:0000256" key="8">
    <source>
        <dbReference type="ARBA" id="ARBA00022917"/>
    </source>
</evidence>
<dbReference type="SUPFAM" id="SSF116742">
    <property type="entry name" value="eIF2alpha middle domain-like"/>
    <property type="match status" value="1"/>
</dbReference>
<keyword evidence="4" id="KW-0963">Cytoplasm</keyword>
<keyword evidence="7" id="KW-0694">RNA-binding</keyword>
<dbReference type="InterPro" id="IPR024054">
    <property type="entry name" value="TIF2_asu_middle_sf"/>
</dbReference>
<organism evidence="11 12">
    <name type="scientific">Bifiguratus adelaidae</name>
    <dbReference type="NCBI Taxonomy" id="1938954"/>
    <lineage>
        <taxon>Eukaryota</taxon>
        <taxon>Fungi</taxon>
        <taxon>Fungi incertae sedis</taxon>
        <taxon>Mucoromycota</taxon>
        <taxon>Mucoromycotina</taxon>
        <taxon>Endogonomycetes</taxon>
        <taxon>Endogonales</taxon>
        <taxon>Endogonales incertae sedis</taxon>
        <taxon>Bifiguratus</taxon>
    </lineage>
</organism>
<dbReference type="InterPro" id="IPR044760">
    <property type="entry name" value="TRAPPC2L"/>
</dbReference>
<evidence type="ECO:0000256" key="9">
    <source>
        <dbReference type="ARBA" id="ARBA00024408"/>
    </source>
</evidence>
<dbReference type="Pfam" id="PF04628">
    <property type="entry name" value="Sedlin_N"/>
    <property type="match status" value="1"/>
</dbReference>
<dbReference type="InterPro" id="IPR024055">
    <property type="entry name" value="TIF2_asu_C"/>
</dbReference>
<keyword evidence="5" id="KW-0396">Initiation factor</keyword>
<dbReference type="AlphaFoldDB" id="A0A261XW20"/>
<dbReference type="FunFam" id="2.40.50.140:FF:000015">
    <property type="entry name" value="Eukaryotic translation initiation factor 2 subunit alpha"/>
    <property type="match status" value="1"/>
</dbReference>
<comment type="similarity">
    <text evidence="3">Belongs to the eIF-2-alpha family.</text>
</comment>